<dbReference type="PANTHER" id="PTHR24292:SF54">
    <property type="entry name" value="CYP9F3-RELATED"/>
    <property type="match status" value="1"/>
</dbReference>
<evidence type="ECO:0000256" key="2">
    <source>
        <dbReference type="ARBA" id="ARBA00004174"/>
    </source>
</evidence>
<dbReference type="PRINTS" id="PR00385">
    <property type="entry name" value="P450"/>
</dbReference>
<dbReference type="InterPro" id="IPR029058">
    <property type="entry name" value="AB_hydrolase_fold"/>
</dbReference>
<evidence type="ECO:0000256" key="9">
    <source>
        <dbReference type="ARBA" id="ARBA00023002"/>
    </source>
</evidence>
<dbReference type="GO" id="GO:0016298">
    <property type="term" value="F:lipase activity"/>
    <property type="evidence" value="ECO:0007669"/>
    <property type="project" value="InterPro"/>
</dbReference>
<comment type="similarity">
    <text evidence="4 14">Belongs to the cytochrome P450 family.</text>
</comment>
<dbReference type="InterPro" id="IPR050476">
    <property type="entry name" value="Insect_CytP450_Detox"/>
</dbReference>
<dbReference type="PROSITE" id="PS00086">
    <property type="entry name" value="CYTOCHROME_P450"/>
    <property type="match status" value="1"/>
</dbReference>
<dbReference type="PANTHER" id="PTHR24292">
    <property type="entry name" value="CYTOCHROME P450"/>
    <property type="match status" value="1"/>
</dbReference>
<keyword evidence="17" id="KW-1185">Reference proteome</keyword>
<dbReference type="EMBL" id="KQ982080">
    <property type="protein sequence ID" value="KYQ60379.1"/>
    <property type="molecule type" value="Genomic_DNA"/>
</dbReference>
<gene>
    <name evidence="16" type="ORF">ALC60_00787</name>
</gene>
<dbReference type="InterPro" id="IPR002401">
    <property type="entry name" value="Cyt_P450_E_grp-I"/>
</dbReference>
<evidence type="ECO:0000256" key="7">
    <source>
        <dbReference type="ARBA" id="ARBA00022824"/>
    </source>
</evidence>
<dbReference type="GO" id="GO:0020037">
    <property type="term" value="F:heme binding"/>
    <property type="evidence" value="ECO:0007669"/>
    <property type="project" value="InterPro"/>
</dbReference>
<evidence type="ECO:0000256" key="14">
    <source>
        <dbReference type="RuleBase" id="RU000461"/>
    </source>
</evidence>
<sequence length="610" mass="69679">MLLNVSDDNKRIIFYVFGYLQYPEDSNVQLMMEGLCYGRTDNIVLLDWSKYSNGSYSSVFRNAEKVGSLFAQSMQLLVDSGLDVSRIYIVGHSLGAHIAGFVSKCNAFKIPRITALDPANPVFYLLGCYLTPNDAEWVDVIHTDKGGYGTPTSMGTADYYVNGGTRPQPGCQFLGLPLSKTDLIKDILVKNFESFPNRHGFAEFNDRLLKKNLASLHGEKWRNVRNLLSPSFTSSKMKTMFTLMSECAMDFAKFLSSLPVYERNINMKDVFSKYTNDVIATCAFGIKTNSTKDPMNKIYINAKEASNLSGLRGFKFIFLKTFPRFGRILNIKIVNEYVTRFFEDIIKTTIATRDAEHITRPDMLQLMMDIKDKEGRRELDIDDMTAQAFIFFVAGFETSSTAMSFVAHEIAANPDVQTKLQQEIDNILEESHGEVSYEAINQLEYLDAVINEALRLYPPIPVLERVCEKTFELPSALPNGKSFIVKKGMTFWIPNFAIQRDEKYYNSPEKFDPERFLNDKMHSSSWYMPFGLGPRMCIAYRFAVLEIKILMFHLLTRCDLKFCTKTISPMKFAKHPMIMPENGFWLNIQRRKDMHPVVEYSSVDATISKS</sequence>
<accession>A0A151XJ17</accession>
<dbReference type="CDD" id="cd11056">
    <property type="entry name" value="CYP6-like"/>
    <property type="match status" value="1"/>
</dbReference>
<name>A0A151XJ17_9HYME</name>
<evidence type="ECO:0000259" key="15">
    <source>
        <dbReference type="Pfam" id="PF00151"/>
    </source>
</evidence>
<dbReference type="InterPro" id="IPR036396">
    <property type="entry name" value="Cyt_P450_sf"/>
</dbReference>
<feature type="domain" description="Lipase" evidence="15">
    <location>
        <begin position="9"/>
        <end position="174"/>
    </location>
</feature>
<keyword evidence="7" id="KW-0256">Endoplasmic reticulum</keyword>
<protein>
    <submittedName>
        <fullName evidence="16">Cytochrome P450 9e2</fullName>
    </submittedName>
</protein>
<dbReference type="GO" id="GO:0005506">
    <property type="term" value="F:iron ion binding"/>
    <property type="evidence" value="ECO:0007669"/>
    <property type="project" value="InterPro"/>
</dbReference>
<evidence type="ECO:0000256" key="5">
    <source>
        <dbReference type="ARBA" id="ARBA00022617"/>
    </source>
</evidence>
<dbReference type="SUPFAM" id="SSF53474">
    <property type="entry name" value="alpha/beta-Hydrolases"/>
    <property type="match status" value="1"/>
</dbReference>
<evidence type="ECO:0000256" key="4">
    <source>
        <dbReference type="ARBA" id="ARBA00010617"/>
    </source>
</evidence>
<proteinExistence type="inferred from homology"/>
<evidence type="ECO:0000256" key="8">
    <source>
        <dbReference type="ARBA" id="ARBA00022848"/>
    </source>
</evidence>
<evidence type="ECO:0000256" key="12">
    <source>
        <dbReference type="ARBA" id="ARBA00023136"/>
    </source>
</evidence>
<dbReference type="SUPFAM" id="SSF48264">
    <property type="entry name" value="Cytochrome P450"/>
    <property type="match status" value="1"/>
</dbReference>
<feature type="binding site" description="axial binding residue" evidence="13">
    <location>
        <position position="537"/>
    </location>
    <ligand>
        <name>heme</name>
        <dbReference type="ChEBI" id="CHEBI:30413"/>
    </ligand>
    <ligandPart>
        <name>Fe</name>
        <dbReference type="ChEBI" id="CHEBI:18248"/>
    </ligandPart>
</feature>
<keyword evidence="10 13" id="KW-0408">Iron</keyword>
<dbReference type="Pfam" id="PF00067">
    <property type="entry name" value="p450"/>
    <property type="match status" value="1"/>
</dbReference>
<evidence type="ECO:0000256" key="3">
    <source>
        <dbReference type="ARBA" id="ARBA00004406"/>
    </source>
</evidence>
<dbReference type="STRING" id="64791.A0A151XJ17"/>
<evidence type="ECO:0000313" key="17">
    <source>
        <dbReference type="Proteomes" id="UP000075809"/>
    </source>
</evidence>
<dbReference type="GO" id="GO:0004497">
    <property type="term" value="F:monooxygenase activity"/>
    <property type="evidence" value="ECO:0007669"/>
    <property type="project" value="UniProtKB-KW"/>
</dbReference>
<keyword evidence="12" id="KW-0472">Membrane</keyword>
<evidence type="ECO:0000256" key="13">
    <source>
        <dbReference type="PIRSR" id="PIRSR602401-1"/>
    </source>
</evidence>
<keyword evidence="6 13" id="KW-0479">Metal-binding</keyword>
<dbReference type="InterPro" id="IPR017972">
    <property type="entry name" value="Cyt_P450_CS"/>
</dbReference>
<organism evidence="16 17">
    <name type="scientific">Mycetomoellerius zeteki</name>
    <dbReference type="NCBI Taxonomy" id="64791"/>
    <lineage>
        <taxon>Eukaryota</taxon>
        <taxon>Metazoa</taxon>
        <taxon>Ecdysozoa</taxon>
        <taxon>Arthropoda</taxon>
        <taxon>Hexapoda</taxon>
        <taxon>Insecta</taxon>
        <taxon>Pterygota</taxon>
        <taxon>Neoptera</taxon>
        <taxon>Endopterygota</taxon>
        <taxon>Hymenoptera</taxon>
        <taxon>Apocrita</taxon>
        <taxon>Aculeata</taxon>
        <taxon>Formicoidea</taxon>
        <taxon>Formicidae</taxon>
        <taxon>Myrmicinae</taxon>
        <taxon>Mycetomoellerius</taxon>
    </lineage>
</organism>
<dbReference type="GO" id="GO:0016705">
    <property type="term" value="F:oxidoreductase activity, acting on paired donors, with incorporation or reduction of molecular oxygen"/>
    <property type="evidence" value="ECO:0007669"/>
    <property type="project" value="InterPro"/>
</dbReference>
<keyword evidence="8" id="KW-0492">Microsome</keyword>
<evidence type="ECO:0000256" key="10">
    <source>
        <dbReference type="ARBA" id="ARBA00023004"/>
    </source>
</evidence>
<dbReference type="FunFam" id="1.10.630.10:FF:000042">
    <property type="entry name" value="Cytochrome P450"/>
    <property type="match status" value="1"/>
</dbReference>
<dbReference type="InterPro" id="IPR001128">
    <property type="entry name" value="Cyt_P450"/>
</dbReference>
<evidence type="ECO:0000256" key="11">
    <source>
        <dbReference type="ARBA" id="ARBA00023033"/>
    </source>
</evidence>
<dbReference type="PRINTS" id="PR00463">
    <property type="entry name" value="EP450I"/>
</dbReference>
<keyword evidence="11 14" id="KW-0503">Monooxygenase</keyword>
<evidence type="ECO:0000256" key="1">
    <source>
        <dbReference type="ARBA" id="ARBA00001971"/>
    </source>
</evidence>
<comment type="subcellular location">
    <subcellularLocation>
        <location evidence="3">Endoplasmic reticulum membrane</location>
        <topology evidence="3">Peripheral membrane protein</topology>
    </subcellularLocation>
    <subcellularLocation>
        <location evidence="2">Microsome membrane</location>
        <topology evidence="2">Peripheral membrane protein</topology>
    </subcellularLocation>
</comment>
<reference evidence="16 17" key="1">
    <citation type="submission" date="2015-09" db="EMBL/GenBank/DDBJ databases">
        <title>Trachymyrmex zeteki WGS genome.</title>
        <authorList>
            <person name="Nygaard S."/>
            <person name="Hu H."/>
            <person name="Boomsma J."/>
            <person name="Zhang G."/>
        </authorList>
    </citation>
    <scope>NUCLEOTIDE SEQUENCE [LARGE SCALE GENOMIC DNA]</scope>
    <source>
        <strain evidence="16">Tzet28-1</strain>
        <tissue evidence="16">Whole body</tissue>
    </source>
</reference>
<dbReference type="Proteomes" id="UP000075809">
    <property type="component" value="Unassembled WGS sequence"/>
</dbReference>
<dbReference type="GO" id="GO:0005789">
    <property type="term" value="C:endoplasmic reticulum membrane"/>
    <property type="evidence" value="ECO:0007669"/>
    <property type="project" value="UniProtKB-SubCell"/>
</dbReference>
<keyword evidence="9 14" id="KW-0560">Oxidoreductase</keyword>
<dbReference type="InterPro" id="IPR013818">
    <property type="entry name" value="Lipase"/>
</dbReference>
<dbReference type="Gene3D" id="2.60.120.170">
    <property type="match status" value="1"/>
</dbReference>
<dbReference type="Pfam" id="PF00151">
    <property type="entry name" value="Lipase"/>
    <property type="match status" value="1"/>
</dbReference>
<dbReference type="Gene3D" id="1.10.630.10">
    <property type="entry name" value="Cytochrome P450"/>
    <property type="match status" value="1"/>
</dbReference>
<evidence type="ECO:0000256" key="6">
    <source>
        <dbReference type="ARBA" id="ARBA00022723"/>
    </source>
</evidence>
<dbReference type="AlphaFoldDB" id="A0A151XJ17"/>
<comment type="cofactor">
    <cofactor evidence="1 13">
        <name>heme</name>
        <dbReference type="ChEBI" id="CHEBI:30413"/>
    </cofactor>
</comment>
<dbReference type="Gene3D" id="3.40.50.1820">
    <property type="entry name" value="alpha/beta hydrolase"/>
    <property type="match status" value="1"/>
</dbReference>
<keyword evidence="5 13" id="KW-0349">Heme</keyword>
<evidence type="ECO:0000313" key="16">
    <source>
        <dbReference type="EMBL" id="KYQ60379.1"/>
    </source>
</evidence>